<dbReference type="EC" id="2.4.1.1" evidence="10"/>
<comment type="function">
    <text evidence="9">Phosphorylase is an important allosteric enzyme in carbohydrate metabolism. Enzymes from different sources differ in their regulatory mechanisms and in their natural substrates. However, all known phosphorylases share catalytic and structural properties.</text>
</comment>
<evidence type="ECO:0000256" key="4">
    <source>
        <dbReference type="ARBA" id="ARBA00022533"/>
    </source>
</evidence>
<sequence length="328" mass="37736">MITQLIGDGFRQDAMQLEKLAGYAGDEKVLNRLLEVKMANKRRLKKYILDTQGIDIDENSIFDIQVKRLHEYKRQQMNALYVIFKYLDIKRGNIPSTPVTVIFGAKAAPAYTIAKDIIHLILCLQQLINNDPDVSPYLKVVMIENYNVTKAEYIIPACDVSEQISLASKEASGTGNMKFMLNGAVTLGTMDGANVEIAQLVGEDNIYVFGESSEQVIAHYEKNDYNSCDIYINDEVIRYLVDFIISPQMLRIGSKYSLLRLHAELIQKDWFMTLLDLNDYIFKKEEVFRDYENRTEWASKMLINISKAGYFSSDRTISEYNKDIWHLQ</sequence>
<dbReference type="PROSITE" id="PS00102">
    <property type="entry name" value="PHOSPHORYLASE"/>
    <property type="match status" value="1"/>
</dbReference>
<comment type="function">
    <text evidence="10">Allosteric enzyme that catalyzes the rate-limiting step in glycogen catabolism, the phosphorolytic cleavage of glycogen to produce glucose-1-phosphate, and plays a central role in maintaining cellular and organismal glucose homeostasis.</text>
</comment>
<comment type="cofactor">
    <cofactor evidence="2 10">
        <name>pyridoxal 5'-phosphate</name>
        <dbReference type="ChEBI" id="CHEBI:597326"/>
    </cofactor>
</comment>
<keyword evidence="4" id="KW-0021">Allosteric enzyme</keyword>
<name>B7AQ86_9FIRM</name>
<dbReference type="PANTHER" id="PTHR11468:SF3">
    <property type="entry name" value="GLYCOGEN PHOSPHORYLASE, LIVER FORM"/>
    <property type="match status" value="1"/>
</dbReference>
<dbReference type="EMBL" id="ABVQ01000035">
    <property type="protein sequence ID" value="EEC57858.1"/>
    <property type="molecule type" value="Genomic_DNA"/>
</dbReference>
<dbReference type="PANTHER" id="PTHR11468">
    <property type="entry name" value="GLYCOGEN PHOSPHORYLASE"/>
    <property type="match status" value="1"/>
</dbReference>
<dbReference type="STRING" id="483218.BACPEC_00842"/>
<evidence type="ECO:0000256" key="5">
    <source>
        <dbReference type="ARBA" id="ARBA00022676"/>
    </source>
</evidence>
<evidence type="ECO:0000256" key="8">
    <source>
        <dbReference type="ARBA" id="ARBA00023277"/>
    </source>
</evidence>
<evidence type="ECO:0000256" key="1">
    <source>
        <dbReference type="ARBA" id="ARBA00001275"/>
    </source>
</evidence>
<protein>
    <recommendedName>
        <fullName evidence="10">Alpha-1,4 glucan phosphorylase</fullName>
        <ecNumber evidence="10">2.4.1.1</ecNumber>
    </recommendedName>
</protein>
<evidence type="ECO:0000313" key="11">
    <source>
        <dbReference type="EMBL" id="EEC57858.1"/>
    </source>
</evidence>
<evidence type="ECO:0000256" key="10">
    <source>
        <dbReference type="RuleBase" id="RU000587"/>
    </source>
</evidence>
<keyword evidence="5 10" id="KW-0328">Glycosyltransferase</keyword>
<keyword evidence="8 10" id="KW-0119">Carbohydrate metabolism</keyword>
<evidence type="ECO:0000256" key="3">
    <source>
        <dbReference type="ARBA" id="ARBA00006047"/>
    </source>
</evidence>
<dbReference type="FunFam" id="3.40.50.2000:FF:000003">
    <property type="entry name" value="Alpha-1,4 glucan phosphorylase"/>
    <property type="match status" value="1"/>
</dbReference>
<evidence type="ECO:0000256" key="9">
    <source>
        <dbReference type="ARBA" id="ARBA00025174"/>
    </source>
</evidence>
<dbReference type="Proteomes" id="UP000003136">
    <property type="component" value="Unassembled WGS sequence"/>
</dbReference>
<keyword evidence="7 10" id="KW-0663">Pyridoxal phosphate</keyword>
<dbReference type="Gene3D" id="3.40.50.2000">
    <property type="entry name" value="Glycogen Phosphorylase B"/>
    <property type="match status" value="1"/>
</dbReference>
<dbReference type="SUPFAM" id="SSF53756">
    <property type="entry name" value="UDP-Glycosyltransferase/glycogen phosphorylase"/>
    <property type="match status" value="1"/>
</dbReference>
<keyword evidence="6 10" id="KW-0808">Transferase</keyword>
<dbReference type="GO" id="GO:0005980">
    <property type="term" value="P:glycogen catabolic process"/>
    <property type="evidence" value="ECO:0007669"/>
    <property type="project" value="UniProtKB-ARBA"/>
</dbReference>
<dbReference type="AlphaFoldDB" id="B7AQ86"/>
<comment type="catalytic activity">
    <reaction evidence="1 10">
        <text>[(1-&gt;4)-alpha-D-glucosyl](n) + phosphate = [(1-&gt;4)-alpha-D-glucosyl](n-1) + alpha-D-glucose 1-phosphate</text>
        <dbReference type="Rhea" id="RHEA:41732"/>
        <dbReference type="Rhea" id="RHEA-COMP:9584"/>
        <dbReference type="Rhea" id="RHEA-COMP:9586"/>
        <dbReference type="ChEBI" id="CHEBI:15444"/>
        <dbReference type="ChEBI" id="CHEBI:43474"/>
        <dbReference type="ChEBI" id="CHEBI:58601"/>
        <dbReference type="EC" id="2.4.1.1"/>
    </reaction>
</comment>
<evidence type="ECO:0000256" key="2">
    <source>
        <dbReference type="ARBA" id="ARBA00001933"/>
    </source>
</evidence>
<dbReference type="InterPro" id="IPR000811">
    <property type="entry name" value="Glyco_trans_35"/>
</dbReference>
<proteinExistence type="inferred from homology"/>
<dbReference type="Pfam" id="PF00343">
    <property type="entry name" value="Phosphorylase"/>
    <property type="match status" value="1"/>
</dbReference>
<evidence type="ECO:0000256" key="7">
    <source>
        <dbReference type="ARBA" id="ARBA00022898"/>
    </source>
</evidence>
<dbReference type="GO" id="GO:0030170">
    <property type="term" value="F:pyridoxal phosphate binding"/>
    <property type="evidence" value="ECO:0007669"/>
    <property type="project" value="TreeGrafter"/>
</dbReference>
<evidence type="ECO:0000313" key="12">
    <source>
        <dbReference type="Proteomes" id="UP000003136"/>
    </source>
</evidence>
<comment type="similarity">
    <text evidence="3 10">Belongs to the glycogen phosphorylase family.</text>
</comment>
<reference evidence="11 12" key="1">
    <citation type="submission" date="2008-11" db="EMBL/GenBank/DDBJ databases">
        <title>Draft genome sequence of Bacteroides pectinophilus (ATCC 43243).</title>
        <authorList>
            <person name="Sudarsanam P."/>
            <person name="Ley R."/>
            <person name="Guruge J."/>
            <person name="Turnbaugh P.J."/>
            <person name="Mahowald M."/>
            <person name="Liep D."/>
            <person name="Gordon J."/>
        </authorList>
    </citation>
    <scope>NUCLEOTIDE SEQUENCE [LARGE SCALE GENOMIC DNA]</scope>
    <source>
        <strain evidence="11 12">ATCC 43243</strain>
    </source>
</reference>
<dbReference type="GO" id="GO:0005737">
    <property type="term" value="C:cytoplasm"/>
    <property type="evidence" value="ECO:0007669"/>
    <property type="project" value="TreeGrafter"/>
</dbReference>
<reference evidence="11 12" key="2">
    <citation type="submission" date="2008-11" db="EMBL/GenBank/DDBJ databases">
        <authorList>
            <person name="Fulton L."/>
            <person name="Clifton S."/>
            <person name="Fulton B."/>
            <person name="Xu J."/>
            <person name="Minx P."/>
            <person name="Pepin K.H."/>
            <person name="Johnson M."/>
            <person name="Bhonagiri V."/>
            <person name="Nash W.E."/>
            <person name="Mardis E.R."/>
            <person name="Wilson R.K."/>
        </authorList>
    </citation>
    <scope>NUCLEOTIDE SEQUENCE [LARGE SCALE GENOMIC DNA]</scope>
    <source>
        <strain evidence="11 12">ATCC 43243</strain>
    </source>
</reference>
<evidence type="ECO:0000256" key="6">
    <source>
        <dbReference type="ARBA" id="ARBA00022679"/>
    </source>
</evidence>
<gene>
    <name evidence="11" type="ORF">BACPEC_00842</name>
</gene>
<dbReference type="eggNOG" id="COG0058">
    <property type="taxonomic scope" value="Bacteria"/>
</dbReference>
<dbReference type="HOGENOM" id="CLU_010198_3_1_9"/>
<keyword evidence="12" id="KW-1185">Reference proteome</keyword>
<organism evidence="11 12">
    <name type="scientific">[Bacteroides] pectinophilus ATCC 43243</name>
    <dbReference type="NCBI Taxonomy" id="483218"/>
    <lineage>
        <taxon>Bacteria</taxon>
        <taxon>Bacillati</taxon>
        <taxon>Bacillota</taxon>
        <taxon>Clostridia</taxon>
        <taxon>Eubacteriales</taxon>
    </lineage>
</organism>
<dbReference type="GO" id="GO:0008184">
    <property type="term" value="F:glycogen phosphorylase activity"/>
    <property type="evidence" value="ECO:0007669"/>
    <property type="project" value="InterPro"/>
</dbReference>
<dbReference type="InterPro" id="IPR035090">
    <property type="entry name" value="Pyridoxal_P_attach_site"/>
</dbReference>
<accession>B7AQ86</accession>